<name>A0AAW1IAK4_POPJA</name>
<dbReference type="AlphaFoldDB" id="A0AAW1IAK4"/>
<evidence type="ECO:0000313" key="2">
    <source>
        <dbReference type="Proteomes" id="UP001458880"/>
    </source>
</evidence>
<evidence type="ECO:0008006" key="3">
    <source>
        <dbReference type="Google" id="ProtNLM"/>
    </source>
</evidence>
<sequence length="171" mass="20023">MSFKIREDHLLTLADFMENHPKFATGRLSSANAREKFKKLWGELTTQLNSLGFGERPTEKWQKLTHTDPKQVTENKDIFVRIEDIPSASFTQKENIVSDHDYLAMTSTPRKRKRDLESADGMYKKTLECLKSIEDTIGNRLLDMTEMLERKFTEVTNVLRRNTKHYKQDPI</sequence>
<dbReference type="Proteomes" id="UP001458880">
    <property type="component" value="Unassembled WGS sequence"/>
</dbReference>
<accession>A0AAW1IAK4</accession>
<organism evidence="1 2">
    <name type="scientific">Popillia japonica</name>
    <name type="common">Japanese beetle</name>
    <dbReference type="NCBI Taxonomy" id="7064"/>
    <lineage>
        <taxon>Eukaryota</taxon>
        <taxon>Metazoa</taxon>
        <taxon>Ecdysozoa</taxon>
        <taxon>Arthropoda</taxon>
        <taxon>Hexapoda</taxon>
        <taxon>Insecta</taxon>
        <taxon>Pterygota</taxon>
        <taxon>Neoptera</taxon>
        <taxon>Endopterygota</taxon>
        <taxon>Coleoptera</taxon>
        <taxon>Polyphaga</taxon>
        <taxon>Scarabaeiformia</taxon>
        <taxon>Scarabaeidae</taxon>
        <taxon>Rutelinae</taxon>
        <taxon>Popillia</taxon>
    </lineage>
</organism>
<comment type="caution">
    <text evidence="1">The sequence shown here is derived from an EMBL/GenBank/DDBJ whole genome shotgun (WGS) entry which is preliminary data.</text>
</comment>
<proteinExistence type="predicted"/>
<reference evidence="1 2" key="1">
    <citation type="journal article" date="2024" name="BMC Genomics">
        <title>De novo assembly and annotation of Popillia japonica's genome with initial clues to its potential as an invasive pest.</title>
        <authorList>
            <person name="Cucini C."/>
            <person name="Boschi S."/>
            <person name="Funari R."/>
            <person name="Cardaioli E."/>
            <person name="Iannotti N."/>
            <person name="Marturano G."/>
            <person name="Paoli F."/>
            <person name="Bruttini M."/>
            <person name="Carapelli A."/>
            <person name="Frati F."/>
            <person name="Nardi F."/>
        </authorList>
    </citation>
    <scope>NUCLEOTIDE SEQUENCE [LARGE SCALE GENOMIC DNA]</scope>
    <source>
        <strain evidence="1">DMR45628</strain>
    </source>
</reference>
<protein>
    <recommendedName>
        <fullName evidence="3">Regulatory protein zeste</fullName>
    </recommendedName>
</protein>
<evidence type="ECO:0000313" key="1">
    <source>
        <dbReference type="EMBL" id="KAK9686264.1"/>
    </source>
</evidence>
<gene>
    <name evidence="1" type="ORF">QE152_g37329</name>
</gene>
<keyword evidence="2" id="KW-1185">Reference proteome</keyword>
<dbReference type="EMBL" id="JASPKY010000719">
    <property type="protein sequence ID" value="KAK9686264.1"/>
    <property type="molecule type" value="Genomic_DNA"/>
</dbReference>